<dbReference type="PROSITE" id="PS51273">
    <property type="entry name" value="GATASE_TYPE_1"/>
    <property type="match status" value="1"/>
</dbReference>
<comment type="subcellular location">
    <subcellularLocation>
        <location evidence="11">Cytoplasm</location>
    </subcellularLocation>
</comment>
<dbReference type="Pfam" id="PF00117">
    <property type="entry name" value="GATase"/>
    <property type="match status" value="1"/>
</dbReference>
<name>A0A1H4RL48_9MICC</name>
<keyword evidence="14" id="KW-0808">Transferase</keyword>
<dbReference type="NCBIfam" id="TIGR01855">
    <property type="entry name" value="IMP_synth_hisH"/>
    <property type="match status" value="1"/>
</dbReference>
<evidence type="ECO:0000256" key="5">
    <source>
        <dbReference type="ARBA" id="ARBA00022962"/>
    </source>
</evidence>
<dbReference type="GO" id="GO:0000105">
    <property type="term" value="P:L-histidine biosynthetic process"/>
    <property type="evidence" value="ECO:0007669"/>
    <property type="project" value="UniProtKB-UniRule"/>
</dbReference>
<evidence type="ECO:0000256" key="10">
    <source>
        <dbReference type="ARBA" id="ARBA00049534"/>
    </source>
</evidence>
<keyword evidence="15" id="KW-1185">Reference proteome</keyword>
<dbReference type="SUPFAM" id="SSF52317">
    <property type="entry name" value="Class I glutamine amidotransferase-like"/>
    <property type="match status" value="1"/>
</dbReference>
<feature type="compositionally biased region" description="Polar residues" evidence="12">
    <location>
        <begin position="1"/>
        <end position="12"/>
    </location>
</feature>
<dbReference type="HAMAP" id="MF_00278">
    <property type="entry name" value="HisH"/>
    <property type="match status" value="1"/>
</dbReference>
<evidence type="ECO:0000256" key="2">
    <source>
        <dbReference type="ARBA" id="ARBA00011152"/>
    </source>
</evidence>
<feature type="compositionally biased region" description="Low complexity" evidence="12">
    <location>
        <begin position="248"/>
        <end position="264"/>
    </location>
</feature>
<dbReference type="InterPro" id="IPR010139">
    <property type="entry name" value="Imidazole-glycPsynth_HisH"/>
</dbReference>
<reference evidence="14 15" key="1">
    <citation type="submission" date="2016-10" db="EMBL/GenBank/DDBJ databases">
        <authorList>
            <person name="de Groot N.N."/>
        </authorList>
    </citation>
    <scope>NUCLEOTIDE SEQUENCE [LARGE SCALE GENOMIC DNA]</scope>
    <source>
        <strain evidence="14 15">DSM 10495</strain>
    </source>
</reference>
<evidence type="ECO:0000256" key="3">
    <source>
        <dbReference type="ARBA" id="ARBA00022605"/>
    </source>
</evidence>
<dbReference type="CDD" id="cd01748">
    <property type="entry name" value="GATase1_IGP_Synthase"/>
    <property type="match status" value="1"/>
</dbReference>
<evidence type="ECO:0000259" key="13">
    <source>
        <dbReference type="Pfam" id="PF00117"/>
    </source>
</evidence>
<comment type="subunit">
    <text evidence="2 11">Heterodimer of HisH and HisF.</text>
</comment>
<comment type="function">
    <text evidence="8 11">IGPS catalyzes the conversion of PRFAR and glutamine to IGP, AICAR and glutamate. The HisH subunit catalyzes the hydrolysis of glutamine to glutamate and ammonia as part of the synthesis of IGP and AICAR. The resulting ammonia molecule is channeled to the active site of HisF.</text>
</comment>
<dbReference type="PANTHER" id="PTHR42701:SF1">
    <property type="entry name" value="IMIDAZOLE GLYCEROL PHOSPHATE SYNTHASE SUBUNIT HISH"/>
    <property type="match status" value="1"/>
</dbReference>
<evidence type="ECO:0000256" key="12">
    <source>
        <dbReference type="SAM" id="MobiDB-lite"/>
    </source>
</evidence>
<organism evidence="14 15">
    <name type="scientific">Arthrobacter woluwensis</name>
    <dbReference type="NCBI Taxonomy" id="156980"/>
    <lineage>
        <taxon>Bacteria</taxon>
        <taxon>Bacillati</taxon>
        <taxon>Actinomycetota</taxon>
        <taxon>Actinomycetes</taxon>
        <taxon>Micrococcales</taxon>
        <taxon>Micrococcaceae</taxon>
        <taxon>Arthrobacter</taxon>
    </lineage>
</organism>
<keyword evidence="11" id="KW-0963">Cytoplasm</keyword>
<evidence type="ECO:0000256" key="6">
    <source>
        <dbReference type="ARBA" id="ARBA00023102"/>
    </source>
</evidence>
<accession>A0A1H4RL48</accession>
<keyword evidence="4 11" id="KW-0378">Hydrolase</keyword>
<comment type="pathway">
    <text evidence="1 11">Amino-acid biosynthesis; L-histidine biosynthesis; L-histidine from 5-phospho-alpha-D-ribose 1-diphosphate: step 5/9.</text>
</comment>
<dbReference type="UniPathway" id="UPA00031">
    <property type="reaction ID" value="UER00010"/>
</dbReference>
<feature type="domain" description="Glutamine amidotransferase" evidence="13">
    <location>
        <begin position="40"/>
        <end position="239"/>
    </location>
</feature>
<sequence>MSEQENNTTGPAQSLEDGAVRDAHTGRKPESPEGKPTVTVLDYGSGNVRSAVRALEAAGAQVTLSARPEDVLNADGLVVPGVGAFATVMKELKDVDAIRLIGRRVAGGRPVLAICVGLQVLFEKGVEHGVEAEGMGEWPGTVELLPASVVPHMGWNTVKAPEGSLLFEGVEDERFYFVHSYGVQTWDFDVTQPHMAPPKVTWSEHGAPFIAAVENGPLSATQFHPEKSGEAGARLLRNWVGSLRKGRAASTTEPSTTPETGADS</sequence>
<feature type="active site" evidence="11">
    <location>
        <position position="224"/>
    </location>
</feature>
<protein>
    <recommendedName>
        <fullName evidence="11">Imidazole glycerol phosphate synthase subunit HisH</fullName>
        <ecNumber evidence="11">4.3.2.10</ecNumber>
    </recommendedName>
    <alternativeName>
        <fullName evidence="11">IGP synthase glutaminase subunit</fullName>
        <ecNumber evidence="11">3.5.1.2</ecNumber>
    </alternativeName>
    <alternativeName>
        <fullName evidence="11">IGP synthase subunit HisH</fullName>
    </alternativeName>
    <alternativeName>
        <fullName evidence="11">ImGP synthase subunit HisH</fullName>
        <shortName evidence="11">IGPS subunit HisH</shortName>
    </alternativeName>
</protein>
<keyword evidence="6 11" id="KW-0368">Histidine biosynthesis</keyword>
<dbReference type="Gene3D" id="3.40.50.880">
    <property type="match status" value="1"/>
</dbReference>
<evidence type="ECO:0000256" key="7">
    <source>
        <dbReference type="ARBA" id="ARBA00023239"/>
    </source>
</evidence>
<dbReference type="InterPro" id="IPR017926">
    <property type="entry name" value="GATASE"/>
</dbReference>
<dbReference type="Proteomes" id="UP000182652">
    <property type="component" value="Unassembled WGS sequence"/>
</dbReference>
<feature type="compositionally biased region" description="Basic and acidic residues" evidence="12">
    <location>
        <begin position="18"/>
        <end position="33"/>
    </location>
</feature>
<evidence type="ECO:0000256" key="8">
    <source>
        <dbReference type="ARBA" id="ARBA00025299"/>
    </source>
</evidence>
<keyword evidence="3 11" id="KW-0028">Amino-acid biosynthesis</keyword>
<dbReference type="SMR" id="A0A1H4RL48"/>
<comment type="catalytic activity">
    <reaction evidence="10 11">
        <text>L-glutamine + H2O = L-glutamate + NH4(+)</text>
        <dbReference type="Rhea" id="RHEA:15889"/>
        <dbReference type="ChEBI" id="CHEBI:15377"/>
        <dbReference type="ChEBI" id="CHEBI:28938"/>
        <dbReference type="ChEBI" id="CHEBI:29985"/>
        <dbReference type="ChEBI" id="CHEBI:58359"/>
        <dbReference type="EC" id="3.5.1.2"/>
    </reaction>
</comment>
<proteinExistence type="inferred from homology"/>
<evidence type="ECO:0000256" key="4">
    <source>
        <dbReference type="ARBA" id="ARBA00022801"/>
    </source>
</evidence>
<evidence type="ECO:0000313" key="14">
    <source>
        <dbReference type="EMBL" id="SEC32605.1"/>
    </source>
</evidence>
<feature type="region of interest" description="Disordered" evidence="12">
    <location>
        <begin position="244"/>
        <end position="264"/>
    </location>
</feature>
<evidence type="ECO:0000313" key="15">
    <source>
        <dbReference type="Proteomes" id="UP000182652"/>
    </source>
</evidence>
<dbReference type="GO" id="GO:0004359">
    <property type="term" value="F:glutaminase activity"/>
    <property type="evidence" value="ECO:0007669"/>
    <property type="project" value="UniProtKB-EC"/>
</dbReference>
<feature type="region of interest" description="Disordered" evidence="12">
    <location>
        <begin position="1"/>
        <end position="40"/>
    </location>
</feature>
<gene>
    <name evidence="11" type="primary">hisH</name>
    <name evidence="14" type="ORF">SAMN04489745_2591</name>
</gene>
<evidence type="ECO:0000256" key="11">
    <source>
        <dbReference type="HAMAP-Rule" id="MF_00278"/>
    </source>
</evidence>
<dbReference type="GO" id="GO:0016829">
    <property type="term" value="F:lyase activity"/>
    <property type="evidence" value="ECO:0007669"/>
    <property type="project" value="UniProtKB-KW"/>
</dbReference>
<evidence type="ECO:0000256" key="9">
    <source>
        <dbReference type="ARBA" id="ARBA00047838"/>
    </source>
</evidence>
<dbReference type="InterPro" id="IPR029062">
    <property type="entry name" value="Class_I_gatase-like"/>
</dbReference>
<dbReference type="PANTHER" id="PTHR42701">
    <property type="entry name" value="IMIDAZOLE GLYCEROL PHOSPHATE SYNTHASE SUBUNIT HISH"/>
    <property type="match status" value="1"/>
</dbReference>
<dbReference type="STRING" id="156980.SAMN04489745_2591"/>
<dbReference type="EC" id="4.3.2.10" evidence="11"/>
<dbReference type="GO" id="GO:0000107">
    <property type="term" value="F:imidazoleglycerol-phosphate synthase activity"/>
    <property type="evidence" value="ECO:0007669"/>
    <property type="project" value="UniProtKB-UniRule"/>
</dbReference>
<comment type="catalytic activity">
    <reaction evidence="9 11">
        <text>5-[(5-phospho-1-deoxy-D-ribulos-1-ylimino)methylamino]-1-(5-phospho-beta-D-ribosyl)imidazole-4-carboxamide + L-glutamine = D-erythro-1-(imidazol-4-yl)glycerol 3-phosphate + 5-amino-1-(5-phospho-beta-D-ribosyl)imidazole-4-carboxamide + L-glutamate + H(+)</text>
        <dbReference type="Rhea" id="RHEA:24793"/>
        <dbReference type="ChEBI" id="CHEBI:15378"/>
        <dbReference type="ChEBI" id="CHEBI:29985"/>
        <dbReference type="ChEBI" id="CHEBI:58278"/>
        <dbReference type="ChEBI" id="CHEBI:58359"/>
        <dbReference type="ChEBI" id="CHEBI:58475"/>
        <dbReference type="ChEBI" id="CHEBI:58525"/>
        <dbReference type="EC" id="4.3.2.10"/>
    </reaction>
</comment>
<keyword evidence="7 11" id="KW-0456">Lyase</keyword>
<keyword evidence="5 11" id="KW-0315">Glutamine amidotransferase</keyword>
<feature type="active site" description="Nucleophile" evidence="11">
    <location>
        <position position="115"/>
    </location>
</feature>
<dbReference type="EMBL" id="FNSN01000003">
    <property type="protein sequence ID" value="SEC32605.1"/>
    <property type="molecule type" value="Genomic_DNA"/>
</dbReference>
<evidence type="ECO:0000256" key="1">
    <source>
        <dbReference type="ARBA" id="ARBA00005091"/>
    </source>
</evidence>
<dbReference type="GO" id="GO:0005737">
    <property type="term" value="C:cytoplasm"/>
    <property type="evidence" value="ECO:0007669"/>
    <property type="project" value="UniProtKB-SubCell"/>
</dbReference>
<feature type="active site" evidence="11">
    <location>
        <position position="226"/>
    </location>
</feature>
<dbReference type="RefSeq" id="WP_066215350.1">
    <property type="nucleotide sequence ID" value="NZ_FNSN01000003.1"/>
</dbReference>
<dbReference type="EC" id="3.5.1.2" evidence="11"/>
<dbReference type="AlphaFoldDB" id="A0A1H4RL48"/>